<organism evidence="2">
    <name type="scientific">uncultured Thermomicrobiales bacterium</name>
    <dbReference type="NCBI Taxonomy" id="1645740"/>
    <lineage>
        <taxon>Bacteria</taxon>
        <taxon>Pseudomonadati</taxon>
        <taxon>Thermomicrobiota</taxon>
        <taxon>Thermomicrobia</taxon>
        <taxon>Thermomicrobiales</taxon>
        <taxon>environmental samples</taxon>
    </lineage>
</organism>
<protein>
    <submittedName>
        <fullName evidence="2">Uncharacterized protein</fullName>
    </submittedName>
</protein>
<feature type="non-terminal residue" evidence="2">
    <location>
        <position position="1"/>
    </location>
</feature>
<reference evidence="2" key="1">
    <citation type="submission" date="2020-02" db="EMBL/GenBank/DDBJ databases">
        <authorList>
            <person name="Meier V. D."/>
        </authorList>
    </citation>
    <scope>NUCLEOTIDE SEQUENCE</scope>
    <source>
        <strain evidence="2">AVDCRST_MAG73</strain>
    </source>
</reference>
<feature type="compositionally biased region" description="Basic and acidic residues" evidence="1">
    <location>
        <begin position="63"/>
        <end position="73"/>
    </location>
</feature>
<feature type="compositionally biased region" description="Basic residues" evidence="1">
    <location>
        <begin position="74"/>
        <end position="84"/>
    </location>
</feature>
<feature type="region of interest" description="Disordered" evidence="1">
    <location>
        <begin position="1"/>
        <end position="164"/>
    </location>
</feature>
<proteinExistence type="predicted"/>
<feature type="compositionally biased region" description="Gly residues" evidence="1">
    <location>
        <begin position="123"/>
        <end position="132"/>
    </location>
</feature>
<dbReference type="AlphaFoldDB" id="A0A6J4TRA9"/>
<evidence type="ECO:0000313" key="2">
    <source>
        <dbReference type="EMBL" id="CAA9530556.1"/>
    </source>
</evidence>
<accession>A0A6J4TRA9</accession>
<dbReference type="EMBL" id="CADCWE010000052">
    <property type="protein sequence ID" value="CAA9530556.1"/>
    <property type="molecule type" value="Genomic_DNA"/>
</dbReference>
<sequence length="164" mass="17033">GENAGGPPRRRGNGDRGRVRGGRQAGRRRYRRVGGDRRAPACAGRPRGAATHPRRGGRGLLRARRDDRGADRRRGLRGPPRRLRGQAAGGGAHVLERGAGPSAGAGDRRPGRVRDLLSRVGRDPGGGGTAGHGGDRRPGDALRADDAPGAIAGTHGALWGCPRL</sequence>
<feature type="compositionally biased region" description="Basic residues" evidence="1">
    <location>
        <begin position="19"/>
        <end position="32"/>
    </location>
</feature>
<gene>
    <name evidence="2" type="ORF">AVDCRST_MAG73-909</name>
</gene>
<feature type="compositionally biased region" description="Basic and acidic residues" evidence="1">
    <location>
        <begin position="133"/>
        <end position="146"/>
    </location>
</feature>
<feature type="non-terminal residue" evidence="2">
    <location>
        <position position="164"/>
    </location>
</feature>
<feature type="compositionally biased region" description="Low complexity" evidence="1">
    <location>
        <begin position="40"/>
        <end position="50"/>
    </location>
</feature>
<evidence type="ECO:0000256" key="1">
    <source>
        <dbReference type="SAM" id="MobiDB-lite"/>
    </source>
</evidence>
<feature type="compositionally biased region" description="Basic and acidic residues" evidence="1">
    <location>
        <begin position="106"/>
        <end position="122"/>
    </location>
</feature>
<name>A0A6J4TRA9_9BACT</name>